<name>A0A6N3HTN8_PARDI</name>
<evidence type="ECO:0000256" key="1">
    <source>
        <dbReference type="SAM" id="Phobius"/>
    </source>
</evidence>
<dbReference type="AlphaFoldDB" id="A0A6N3HTN8"/>
<keyword evidence="1" id="KW-0472">Membrane</keyword>
<sequence>MSVNNIKNKIVLSPFFVFKAIFRFLLLKEVLLYFFNE</sequence>
<keyword evidence="1" id="KW-0812">Transmembrane</keyword>
<evidence type="ECO:0000313" key="2">
    <source>
        <dbReference type="EMBL" id="VYU79798.1"/>
    </source>
</evidence>
<proteinExistence type="predicted"/>
<feature type="transmembrane region" description="Helical" evidence="1">
    <location>
        <begin position="12"/>
        <end position="35"/>
    </location>
</feature>
<reference evidence="2" key="1">
    <citation type="submission" date="2019-11" db="EMBL/GenBank/DDBJ databases">
        <authorList>
            <person name="Feng L."/>
        </authorList>
    </citation>
    <scope>NUCLEOTIDE SEQUENCE</scope>
    <source>
        <strain evidence="2">PdistasonisLFYP31</strain>
    </source>
</reference>
<organism evidence="2">
    <name type="scientific">Parabacteroides distasonis</name>
    <dbReference type="NCBI Taxonomy" id="823"/>
    <lineage>
        <taxon>Bacteria</taxon>
        <taxon>Pseudomonadati</taxon>
        <taxon>Bacteroidota</taxon>
        <taxon>Bacteroidia</taxon>
        <taxon>Bacteroidales</taxon>
        <taxon>Tannerellaceae</taxon>
        <taxon>Parabacteroides</taxon>
    </lineage>
</organism>
<keyword evidence="1" id="KW-1133">Transmembrane helix</keyword>
<protein>
    <submittedName>
        <fullName evidence="2">Uncharacterized protein</fullName>
    </submittedName>
</protein>
<gene>
    <name evidence="2" type="ORF">PDLFYP31_04343</name>
</gene>
<accession>A0A6N3HTN8</accession>
<dbReference type="EMBL" id="CACRUW010000043">
    <property type="protein sequence ID" value="VYU79798.1"/>
    <property type="molecule type" value="Genomic_DNA"/>
</dbReference>